<feature type="compositionally biased region" description="Low complexity" evidence="8">
    <location>
        <begin position="847"/>
        <end position="863"/>
    </location>
</feature>
<evidence type="ECO:0000313" key="11">
    <source>
        <dbReference type="EMBL" id="CTR04873.1"/>
    </source>
</evidence>
<dbReference type="GO" id="GO:0032012">
    <property type="term" value="P:regulation of ARF protein signal transduction"/>
    <property type="evidence" value="ECO:0007669"/>
    <property type="project" value="InterPro"/>
</dbReference>
<reference evidence="11 12" key="1">
    <citation type="submission" date="2015-07" db="EMBL/GenBank/DDBJ databases">
        <authorList>
            <person name="Cajimat M.N.B."/>
            <person name="Milazzo M.L."/>
            <person name="Fulhorst C.F."/>
        </authorList>
    </citation>
    <scope>NUCLEOTIDE SEQUENCE [LARGE SCALE GENOMIC DNA]</scope>
    <source>
        <strain evidence="11">Single colony</strain>
    </source>
</reference>
<feature type="domain" description="SEC7" evidence="10">
    <location>
        <begin position="1822"/>
        <end position="2044"/>
    </location>
</feature>
<dbReference type="GO" id="GO:0006606">
    <property type="term" value="P:protein import into nucleus"/>
    <property type="evidence" value="ECO:0007669"/>
    <property type="project" value="TreeGrafter"/>
</dbReference>
<sequence length="2763" mass="294892">MAEIYTDFAQELQRVQEGGADLLDEADGLLARWGALCEAQLQNLAEDVDGDAVDAWTLERNTWALVQALYAERLNEDPAEPSSSKNPYTPPLTVAQKLIEGNKDLVELSVIRDWLHSIPSSLNPAEIRRGYQPYTKNKLKQVRRTGAKAPKGLVERLDPDALLRAKMEDEGARLEADDAAYERALLRSLYEYVRAGELDLAIDMCRQSDQSWRAASLSGGKLWWDPALAPNEEGYDEIEMVEKEEKRIMGNANRKLWKTMCRKLAAQNTVDPYERALYGALSGDVASVLPVCSSWEDVVWAHLNALFESHVEAGLASSPSGRYWQRSSVAPLDSKTPLDPEDPLFGSAAQGRAIRRELEQVFEKLLRSDKADLAASAKNPFHVSQAYLVSGKIDELLNAFVERIEAAATDTEPETLAHLLRFFSHLILVLRLLKQPLPEYAANRILEAYVHVLEAHDQDENLIAFYASNLEQQSAVESYARFLLTFGLDSDVHARHLALRKSREHGLSLPLIARRTVELILSSTLATLPPSFALPATGLDAYARVDARQLELIRSLEWLTAEKETYEDAIKEANALARWFLSTDAPSAARQLLRSLPDDLLPSLASASTTTGSNSEGGEPSLAVQLDIREHLDYRALYDCLDKHARWSEVWARRPGLGASKLDVAQYREGVAALVEEFYQSAVELLEGEWLKLDGLDATVDAAASRRHAELARIRRLVVPDLVFRLHRVLYETSDLIPANLPLCLSLANLVADERYQLYLEFVAASPADIDTAPLGLKAYLEEVRKASLASLDAGRGPFGTEQPADQRNAVVRLAFFATSLRSPALVTWLESSSGLHRMAHSPPRRPTLQLSPSSPSVPHPASNTSSHPHLALFQPAAQPGSLTTLEKRRARSRSPSPSPTPSPVQHLAQAGLGLASPGLPASPFGMQGDEVERLADASDRPEGKRGRTTSLGFVEPEMPQRPLQQQSRGRERKKSFIGLGFGGGNSSESEGAPLGRRRISFGLGGGASSNAVDNPVRAHEASSPVPDNAKPTPKKGGTSGARAFLRRARSFGTSPVLGSSNGGTFAAAISADQHPPLPLNSPVLPLPRLSTSSLSVDTVSPIDSLAVLSGTSTPLTPHSPYYHNYPSTSSAYLPSPQLGQSHSSSATGSTMVLPEPIPSQPHWLFAPAPGSSATRDAASSPRSSVEQSRRRSADERTRDSHESSSGRSITHAKGKGKAKEGERERGLSAPSPAPTPKRKTRRATLGGLFGRKEPKASIPPAGVGGSRSSADDAGAVGEGPLVHSPSESPALSGRTTRENSLASDGVPTASIPSLPSLPSLQLSNNPYRMSWAFGRESPSNSPEKGRSIPPTSSSRSPSRGERPTLSITTTPTDTPAPASPVDQVSPSRPPLVGAQTLPLPVAPPLEQAKSSDSGSTLMIRAPAQTSASPTTPTPPGYALSRGGLSASTPPSLRRSNSYAPPSTSRVAFAGSTAPLTPSPLSSPVKERLNPLSTSSSPGAEAPPPLPSPGSTAAPQTSPSLARTLIKTRAARSHSDASDRRSPSLSTPPAYAFSGRNMVVGGLGIPPGGGYFPQAHQKVGASRPTTADSATGGASPGGRSSVFGSLGSLFGGGAAVSQNMSRSSSAATTGTTGAGTPATSPGLSTAGEVSEFGALFDQKRSSSQARPNSSRRRGLSVGAGIGSFFGGGGSAGTGSASSLLPTGPSPSSATTSPSKVQNRERSGSASSVNSSTLAPPDHGGSVGGRMRALTDPNRRFSFSLGGGAGGSTSLAPPGSSGGRPVTADGSTSPAGRGSRSRGNSLSTDLPPEPKKVRKPPKPRDGESPEEYVRRLLEGDSASRRALRVEPADGDAQEVMLDSNGNSDSVSVEKREDEGDEANGPLPKGEVTKVLSLSADPFYAAALQAYLRYFPFHQLALDIALRVFLCSASLPSETQQIDRVMEAFARRYVECNPGLFGPPPKKRDVGDEGLSAEGTEEGRVGTRKDGQQESDVPYVLAFSMVMLNTDHFNPNAKSKMTKADYIKNTRIDGVSPEILEYLYDQITLAPFIFVDHGTPGAGLLGPSTSTAPLLGGSIGPSGSSSSVANSAAANSSFFANNASKGKVDPYHLIATNQTRRFRVDVESHIPSKSPFSFSGTTSFFIQNRPRTSRSNSSTFASTAPYSLPLPSPPVTTVPLPPSPDPALAGSPLTPTVSNGTFIADAPKKKDRPPISSLKITKVGLLSRKEDLAEGGKKAASRKWRGWSVVLTGSQLLFFKDPNFAASLQQSLRAAAQDSTPRPNDSSVLSFTYPGSFKPDAVLSLANTAAIYDATYSKYRNVFRLVAPAGRQYLFQAHNEDELNSWLSAINFSAAFKSANIRIRPLQPAFPSPLPSSPRPSLSPFQSQPAFDSARASASEASSRPTTPRMVRSAAQGSLATAQSPKVLNDSSSTTPRPNPATHARSACDSSPSVEDRDDETPLSMLLTPRAGSSGTSASGIAGASQPITARADLLRSRINNLDVEIRSAKERLQADLRLAKHLAILTPFRSATRERVLMAIPPIEKRVRHTRMHLAKLVCYREVLSRDLLVEDREAERLLRKHSLHRTHSRRTSSVPRQRSPSRQHSRHSSANGPARPSHLSHSTTSPRRLHASHTDSERTSFESAAESLSALANGTDLDQPLSLTDDELDRLQLRSPPLMQRSKTETDWQNVVPLETLSLDPHEPSSSNRLRSNSELVSEDDFESRLRDAEGRARASSASSNAGAADRIVETSPAPPTIPEGDLSTLR</sequence>
<evidence type="ECO:0000259" key="9">
    <source>
        <dbReference type="PROSITE" id="PS50003"/>
    </source>
</evidence>
<feature type="compositionally biased region" description="Basic and acidic residues" evidence="8">
    <location>
        <begin position="1533"/>
        <end position="1542"/>
    </location>
</feature>
<feature type="compositionally biased region" description="Polar residues" evidence="8">
    <location>
        <begin position="1133"/>
        <end position="1151"/>
    </location>
</feature>
<keyword evidence="4" id="KW-0653">Protein transport</keyword>
<dbReference type="InterPro" id="IPR007252">
    <property type="entry name" value="Nup84/Nup107"/>
</dbReference>
<feature type="compositionally biased region" description="Low complexity" evidence="8">
    <location>
        <begin position="1472"/>
        <end position="1484"/>
    </location>
</feature>
<dbReference type="SUPFAM" id="SSF50729">
    <property type="entry name" value="PH domain-like"/>
    <property type="match status" value="1"/>
</dbReference>
<dbReference type="PROSITE" id="PS50190">
    <property type="entry name" value="SEC7"/>
    <property type="match status" value="1"/>
</dbReference>
<dbReference type="SMART" id="SM00233">
    <property type="entry name" value="PH"/>
    <property type="match status" value="1"/>
</dbReference>
<dbReference type="InterPro" id="IPR023394">
    <property type="entry name" value="Sec7_C_sf"/>
</dbReference>
<feature type="region of interest" description="Disordered" evidence="8">
    <location>
        <begin position="2364"/>
        <end position="2478"/>
    </location>
</feature>
<name>A0A0K3C7R5_RHOTO</name>
<feature type="compositionally biased region" description="Basic and acidic residues" evidence="8">
    <location>
        <begin position="2719"/>
        <end position="2729"/>
    </location>
</feature>
<dbReference type="Gene3D" id="1.20.190.50">
    <property type="match status" value="1"/>
</dbReference>
<organism evidence="11 12">
    <name type="scientific">Rhodotorula toruloides</name>
    <name type="common">Yeast</name>
    <name type="synonym">Rhodosporidium toruloides</name>
    <dbReference type="NCBI Taxonomy" id="5286"/>
    <lineage>
        <taxon>Eukaryota</taxon>
        <taxon>Fungi</taxon>
        <taxon>Dikarya</taxon>
        <taxon>Basidiomycota</taxon>
        <taxon>Pucciniomycotina</taxon>
        <taxon>Microbotryomycetes</taxon>
        <taxon>Sporidiobolales</taxon>
        <taxon>Sporidiobolaceae</taxon>
        <taxon>Rhodotorula</taxon>
    </lineage>
</organism>
<evidence type="ECO:0000313" key="12">
    <source>
        <dbReference type="Proteomes" id="UP000199069"/>
    </source>
</evidence>
<dbReference type="GO" id="GO:0031080">
    <property type="term" value="C:nuclear pore outer ring"/>
    <property type="evidence" value="ECO:0007669"/>
    <property type="project" value="TreeGrafter"/>
</dbReference>
<dbReference type="PANTHER" id="PTHR13003">
    <property type="entry name" value="NUP107-RELATED"/>
    <property type="match status" value="1"/>
</dbReference>
<feature type="compositionally biased region" description="Polar residues" evidence="8">
    <location>
        <begin position="1723"/>
        <end position="1733"/>
    </location>
</feature>
<evidence type="ECO:0000256" key="5">
    <source>
        <dbReference type="ARBA" id="ARBA00023010"/>
    </source>
</evidence>
<feature type="region of interest" description="Disordered" evidence="8">
    <location>
        <begin position="1011"/>
        <end position="1041"/>
    </location>
</feature>
<feature type="compositionally biased region" description="Low complexity" evidence="8">
    <location>
        <begin position="2730"/>
        <end position="2742"/>
    </location>
</feature>
<feature type="region of interest" description="Disordered" evidence="8">
    <location>
        <begin position="1621"/>
        <end position="1883"/>
    </location>
</feature>
<evidence type="ECO:0000256" key="4">
    <source>
        <dbReference type="ARBA" id="ARBA00022927"/>
    </source>
</evidence>
<dbReference type="Pfam" id="PF01369">
    <property type="entry name" value="Sec7"/>
    <property type="match status" value="1"/>
</dbReference>
<feature type="region of interest" description="Disordered" evidence="8">
    <location>
        <begin position="2576"/>
        <end position="2642"/>
    </location>
</feature>
<feature type="compositionally biased region" description="Polar residues" evidence="8">
    <location>
        <begin position="1446"/>
        <end position="1466"/>
    </location>
</feature>
<feature type="compositionally biased region" description="Basic and acidic residues" evidence="8">
    <location>
        <begin position="935"/>
        <end position="946"/>
    </location>
</feature>
<keyword evidence="2" id="KW-0813">Transport</keyword>
<feature type="compositionally biased region" description="Basic residues" evidence="8">
    <location>
        <begin position="2576"/>
        <end position="2586"/>
    </location>
</feature>
<accession>A0A0K3C7R5</accession>
<dbReference type="InterPro" id="IPR000904">
    <property type="entry name" value="Sec7_dom"/>
</dbReference>
<evidence type="ECO:0000259" key="10">
    <source>
        <dbReference type="PROSITE" id="PS50190"/>
    </source>
</evidence>
<dbReference type="STRING" id="5286.A0A0K3C7R5"/>
<dbReference type="Pfam" id="PF04121">
    <property type="entry name" value="Nup84_Nup100"/>
    <property type="match status" value="1"/>
</dbReference>
<feature type="region of interest" description="Disordered" evidence="8">
    <location>
        <begin position="2167"/>
        <end position="2187"/>
    </location>
</feature>
<feature type="region of interest" description="Disordered" evidence="8">
    <location>
        <begin position="1568"/>
        <end position="1599"/>
    </location>
</feature>
<dbReference type="Proteomes" id="UP000199069">
    <property type="component" value="Unassembled WGS sequence"/>
</dbReference>
<feature type="compositionally biased region" description="Basic and acidic residues" evidence="8">
    <location>
        <begin position="1975"/>
        <end position="1986"/>
    </location>
</feature>
<dbReference type="GO" id="GO:0006406">
    <property type="term" value="P:mRNA export from nucleus"/>
    <property type="evidence" value="ECO:0007669"/>
    <property type="project" value="TreeGrafter"/>
</dbReference>
<feature type="region of interest" description="Disordered" evidence="8">
    <location>
        <begin position="935"/>
        <end position="998"/>
    </location>
</feature>
<dbReference type="InterPro" id="IPR041681">
    <property type="entry name" value="PH_9"/>
</dbReference>
<feature type="domain" description="PH" evidence="9">
    <location>
        <begin position="2213"/>
        <end position="2349"/>
    </location>
</feature>
<feature type="compositionally biased region" description="Low complexity" evidence="8">
    <location>
        <begin position="1348"/>
        <end position="1381"/>
    </location>
</feature>
<feature type="region of interest" description="Disordered" evidence="8">
    <location>
        <begin position="1133"/>
        <end position="1553"/>
    </location>
</feature>
<comment type="subcellular location">
    <subcellularLocation>
        <location evidence="1">Nucleus</location>
        <location evidence="1">Nuclear pore complex</location>
    </subcellularLocation>
</comment>
<dbReference type="Gene3D" id="1.10.3450.20">
    <property type="match status" value="1"/>
</dbReference>
<feature type="compositionally biased region" description="Low complexity" evidence="8">
    <location>
        <begin position="2701"/>
        <end position="2712"/>
    </location>
</feature>
<evidence type="ECO:0000256" key="3">
    <source>
        <dbReference type="ARBA" id="ARBA00022816"/>
    </source>
</evidence>
<dbReference type="InterPro" id="IPR001849">
    <property type="entry name" value="PH_domain"/>
</dbReference>
<dbReference type="PANTHER" id="PTHR13003:SF2">
    <property type="entry name" value="NUCLEAR PORE COMPLEX PROTEIN NUP107"/>
    <property type="match status" value="1"/>
</dbReference>
<feature type="compositionally biased region" description="Low complexity" evidence="8">
    <location>
        <begin position="2373"/>
        <end position="2397"/>
    </location>
</feature>
<feature type="compositionally biased region" description="Gly residues" evidence="8">
    <location>
        <begin position="1677"/>
        <end position="1692"/>
    </location>
</feature>
<dbReference type="PROSITE" id="PS50003">
    <property type="entry name" value="PH_DOMAIN"/>
    <property type="match status" value="1"/>
</dbReference>
<feature type="compositionally biased region" description="Polar residues" evidence="8">
    <location>
        <begin position="2409"/>
        <end position="2430"/>
    </location>
</feature>
<feature type="compositionally biased region" description="Low complexity" evidence="8">
    <location>
        <begin position="1422"/>
        <end position="1431"/>
    </location>
</feature>
<keyword evidence="12" id="KW-1185">Reference proteome</keyword>
<feature type="region of interest" description="Disordered" evidence="8">
    <location>
        <begin position="885"/>
        <end position="907"/>
    </location>
</feature>
<dbReference type="InterPro" id="IPR011993">
    <property type="entry name" value="PH-like_dom_sf"/>
</dbReference>
<feature type="compositionally biased region" description="Pro residues" evidence="8">
    <location>
        <begin position="2167"/>
        <end position="2179"/>
    </location>
</feature>
<keyword evidence="7" id="KW-0539">Nucleus</keyword>
<evidence type="ECO:0000256" key="2">
    <source>
        <dbReference type="ARBA" id="ARBA00022448"/>
    </source>
</evidence>
<feature type="compositionally biased region" description="Low complexity" evidence="8">
    <location>
        <begin position="1693"/>
        <end position="1714"/>
    </location>
</feature>
<feature type="region of interest" description="Disordered" evidence="8">
    <location>
        <begin position="2692"/>
        <end position="2763"/>
    </location>
</feature>
<dbReference type="EMBL" id="CWKI01000001">
    <property type="protein sequence ID" value="CTR04873.1"/>
    <property type="molecule type" value="Genomic_DNA"/>
</dbReference>
<feature type="compositionally biased region" description="Basic and acidic residues" evidence="8">
    <location>
        <begin position="1188"/>
        <end position="1205"/>
    </location>
</feature>
<feature type="compositionally biased region" description="Basic and acidic residues" evidence="8">
    <location>
        <begin position="1218"/>
        <end position="1227"/>
    </location>
</feature>
<dbReference type="GO" id="GO:0005085">
    <property type="term" value="F:guanyl-nucleotide exchange factor activity"/>
    <property type="evidence" value="ECO:0007669"/>
    <property type="project" value="InterPro"/>
</dbReference>
<evidence type="ECO:0000256" key="1">
    <source>
        <dbReference type="ARBA" id="ARBA00004567"/>
    </source>
</evidence>
<dbReference type="OMA" id="HINDWKP"/>
<dbReference type="Pfam" id="PF15410">
    <property type="entry name" value="PH_9"/>
    <property type="match status" value="1"/>
</dbReference>
<evidence type="ECO:0000256" key="8">
    <source>
        <dbReference type="SAM" id="MobiDB-lite"/>
    </source>
</evidence>
<feature type="region of interest" description="Disordered" evidence="8">
    <location>
        <begin position="1955"/>
        <end position="1986"/>
    </location>
</feature>
<feature type="compositionally biased region" description="Basic and acidic residues" evidence="8">
    <location>
        <begin position="1817"/>
        <end position="1846"/>
    </location>
</feature>
<evidence type="ECO:0000256" key="7">
    <source>
        <dbReference type="ARBA" id="ARBA00023242"/>
    </source>
</evidence>
<dbReference type="Gene3D" id="1.10.1000.11">
    <property type="entry name" value="Arf Nucleotide-binding Site Opener,domain 2"/>
    <property type="match status" value="1"/>
</dbReference>
<feature type="compositionally biased region" description="Low complexity" evidence="8">
    <location>
        <begin position="1623"/>
        <end position="1642"/>
    </location>
</feature>
<dbReference type="SMART" id="SM00222">
    <property type="entry name" value="Sec7"/>
    <property type="match status" value="1"/>
</dbReference>
<keyword evidence="6" id="KW-0906">Nuclear pore complex</keyword>
<dbReference type="Gene3D" id="2.30.29.30">
    <property type="entry name" value="Pleckstrin-homology domain (PH domain)/Phosphotyrosine-binding domain (PTB)"/>
    <property type="match status" value="1"/>
</dbReference>
<feature type="compositionally biased region" description="Low complexity" evidence="8">
    <location>
        <begin position="1785"/>
        <end position="1802"/>
    </location>
</feature>
<keyword evidence="5" id="KW-0811">Translocation</keyword>
<gene>
    <name evidence="11" type="primary">FGENESH: predicted gene_1.734</name>
    <name evidence="11" type="ORF">BN2166_0007340</name>
</gene>
<dbReference type="SUPFAM" id="SSF48425">
    <property type="entry name" value="Sec7 domain"/>
    <property type="match status" value="1"/>
</dbReference>
<dbReference type="GO" id="GO:0000973">
    <property type="term" value="P:post-transcriptional tethering of RNA polymerase II gene DNA at nuclear periphery"/>
    <property type="evidence" value="ECO:0007669"/>
    <property type="project" value="TreeGrafter"/>
</dbReference>
<feature type="compositionally biased region" description="Low complexity" evidence="8">
    <location>
        <begin position="2465"/>
        <end position="2478"/>
    </location>
</feature>
<proteinExistence type="predicted"/>
<protein>
    <submittedName>
        <fullName evidence="11">BY PROTMAP: gi|342319308|gb|EGU11257.1| Nuclear pore complex protein [Rhodotorula glutinis ATCC 204091]</fullName>
    </submittedName>
</protein>
<feature type="compositionally biased region" description="Low complexity" evidence="8">
    <location>
        <begin position="1313"/>
        <end position="1327"/>
    </location>
</feature>
<feature type="region of interest" description="Disordered" evidence="8">
    <location>
        <begin position="837"/>
        <end position="869"/>
    </location>
</feature>
<dbReference type="InterPro" id="IPR035999">
    <property type="entry name" value="Sec7_dom_sf"/>
</dbReference>
<keyword evidence="3" id="KW-0509">mRNA transport</keyword>
<evidence type="ECO:0000256" key="6">
    <source>
        <dbReference type="ARBA" id="ARBA00023132"/>
    </source>
</evidence>
<dbReference type="GO" id="GO:0017056">
    <property type="term" value="F:structural constituent of nuclear pore"/>
    <property type="evidence" value="ECO:0007669"/>
    <property type="project" value="InterPro"/>
</dbReference>